<evidence type="ECO:0000259" key="5">
    <source>
        <dbReference type="PROSITE" id="PS50072"/>
    </source>
</evidence>
<dbReference type="InterPro" id="IPR002130">
    <property type="entry name" value="Cyclophilin-type_PPIase_dom"/>
</dbReference>
<sequence>MWTTLLRFLFTLPLIMTLALAVTGCGTSGEESESQAEGEAERADQAQEAAEKEAAAEAEEEASEEEEVTLTGDEIATIETTLGTIVLEFYPDVAPLHVENFIKLANKGFYDGLTFHRVISGFMIQGGDPRGDGRGNAGYTIPAEFSERKHVTGTLAMARGPDPNSASCQFYICLAPQPGLDGKYTVFGQAIEGLDVVQAIGKVETGPRDKPIEPVYMEKVTISRRSGDSE</sequence>
<dbReference type="GO" id="GO:0006457">
    <property type="term" value="P:protein folding"/>
    <property type="evidence" value="ECO:0007669"/>
    <property type="project" value="InterPro"/>
</dbReference>
<accession>A0A0S7WWV8</accession>
<dbReference type="PATRIC" id="fig|1703770.3.peg.474"/>
<dbReference type="STRING" id="1703770.AMJ39_02125"/>
<dbReference type="EC" id="5.2.1.8" evidence="3"/>
<feature type="signal peptide" evidence="3">
    <location>
        <begin position="1"/>
        <end position="21"/>
    </location>
</feature>
<dbReference type="PRINTS" id="PR00153">
    <property type="entry name" value="CSAPPISMRASE"/>
</dbReference>
<protein>
    <recommendedName>
        <fullName evidence="3">Peptidyl-prolyl cis-trans isomerase</fullName>
        <shortName evidence="3">PPIase</shortName>
        <ecNumber evidence="3">5.2.1.8</ecNumber>
    </recommendedName>
</protein>
<dbReference type="InterPro" id="IPR020892">
    <property type="entry name" value="Cyclophilin-type_PPIase_CS"/>
</dbReference>
<comment type="similarity">
    <text evidence="3">Belongs to the cyclophilin-type PPIase family.</text>
</comment>
<dbReference type="PROSITE" id="PS00170">
    <property type="entry name" value="CSA_PPIASE_1"/>
    <property type="match status" value="1"/>
</dbReference>
<comment type="catalytic activity">
    <reaction evidence="3">
        <text>[protein]-peptidylproline (omega=180) = [protein]-peptidylproline (omega=0)</text>
        <dbReference type="Rhea" id="RHEA:16237"/>
        <dbReference type="Rhea" id="RHEA-COMP:10747"/>
        <dbReference type="Rhea" id="RHEA-COMP:10748"/>
        <dbReference type="ChEBI" id="CHEBI:83833"/>
        <dbReference type="ChEBI" id="CHEBI:83834"/>
        <dbReference type="EC" id="5.2.1.8"/>
    </reaction>
</comment>
<dbReference type="EMBL" id="LIZS01000007">
    <property type="protein sequence ID" value="KPJ54076.1"/>
    <property type="molecule type" value="Genomic_DNA"/>
</dbReference>
<dbReference type="PROSITE" id="PS50072">
    <property type="entry name" value="CSA_PPIASE_2"/>
    <property type="match status" value="1"/>
</dbReference>
<dbReference type="AlphaFoldDB" id="A0A0S7WWV8"/>
<proteinExistence type="inferred from homology"/>
<dbReference type="InterPro" id="IPR044666">
    <property type="entry name" value="Cyclophilin_A-like"/>
</dbReference>
<evidence type="ECO:0000313" key="7">
    <source>
        <dbReference type="Proteomes" id="UP000052008"/>
    </source>
</evidence>
<evidence type="ECO:0000256" key="4">
    <source>
        <dbReference type="SAM" id="MobiDB-lite"/>
    </source>
</evidence>
<dbReference type="PROSITE" id="PS51257">
    <property type="entry name" value="PROKAR_LIPOPROTEIN"/>
    <property type="match status" value="1"/>
</dbReference>
<dbReference type="CDD" id="cd00317">
    <property type="entry name" value="cyclophilin"/>
    <property type="match status" value="1"/>
</dbReference>
<reference evidence="6 7" key="1">
    <citation type="journal article" date="2015" name="Microbiome">
        <title>Genomic resolution of linkages in carbon, nitrogen, and sulfur cycling among widespread estuary sediment bacteria.</title>
        <authorList>
            <person name="Baker B.J."/>
            <person name="Lazar C.S."/>
            <person name="Teske A.P."/>
            <person name="Dick G.J."/>
        </authorList>
    </citation>
    <scope>NUCLEOTIDE SEQUENCE [LARGE SCALE GENOMIC DNA]</scope>
    <source>
        <strain evidence="6">DG_24</strain>
    </source>
</reference>
<feature type="compositionally biased region" description="Basic and acidic residues" evidence="4">
    <location>
        <begin position="39"/>
        <end position="55"/>
    </location>
</feature>
<dbReference type="Proteomes" id="UP000052008">
    <property type="component" value="Unassembled WGS sequence"/>
</dbReference>
<evidence type="ECO:0000256" key="2">
    <source>
        <dbReference type="ARBA" id="ARBA00023235"/>
    </source>
</evidence>
<evidence type="ECO:0000313" key="6">
    <source>
        <dbReference type="EMBL" id="KPJ54076.1"/>
    </source>
</evidence>
<dbReference type="SUPFAM" id="SSF50891">
    <property type="entry name" value="Cyclophilin-like"/>
    <property type="match status" value="1"/>
</dbReference>
<organism evidence="6 7">
    <name type="scientific">candidate division TA06 bacterium DG_24</name>
    <dbReference type="NCBI Taxonomy" id="1703770"/>
    <lineage>
        <taxon>Bacteria</taxon>
        <taxon>Bacteria division TA06</taxon>
    </lineage>
</organism>
<feature type="region of interest" description="Disordered" evidence="4">
    <location>
        <begin position="26"/>
        <end position="70"/>
    </location>
</feature>
<dbReference type="PANTHER" id="PTHR45625">
    <property type="entry name" value="PEPTIDYL-PROLYL CIS-TRANS ISOMERASE-RELATED"/>
    <property type="match status" value="1"/>
</dbReference>
<name>A0A0S7WWV8_UNCT6</name>
<feature type="chain" id="PRO_5006520628" description="Peptidyl-prolyl cis-trans isomerase" evidence="3">
    <location>
        <begin position="22"/>
        <end position="230"/>
    </location>
</feature>
<dbReference type="Pfam" id="PF00160">
    <property type="entry name" value="Pro_isomerase"/>
    <property type="match status" value="1"/>
</dbReference>
<gene>
    <name evidence="6" type="ORF">AMJ39_02125</name>
</gene>
<feature type="compositionally biased region" description="Acidic residues" evidence="4">
    <location>
        <begin position="56"/>
        <end position="68"/>
    </location>
</feature>
<keyword evidence="3" id="KW-0732">Signal</keyword>
<comment type="function">
    <text evidence="3">PPIases accelerate the folding of proteins. It catalyzes the cis-trans isomerization of proline imidic peptide bonds in oligopeptides.</text>
</comment>
<dbReference type="InterPro" id="IPR029000">
    <property type="entry name" value="Cyclophilin-like_dom_sf"/>
</dbReference>
<evidence type="ECO:0000256" key="3">
    <source>
        <dbReference type="RuleBase" id="RU363019"/>
    </source>
</evidence>
<dbReference type="GO" id="GO:0003755">
    <property type="term" value="F:peptidyl-prolyl cis-trans isomerase activity"/>
    <property type="evidence" value="ECO:0007669"/>
    <property type="project" value="UniProtKB-UniRule"/>
</dbReference>
<comment type="caution">
    <text evidence="6">The sequence shown here is derived from an EMBL/GenBank/DDBJ whole genome shotgun (WGS) entry which is preliminary data.</text>
</comment>
<dbReference type="PANTHER" id="PTHR45625:SF4">
    <property type="entry name" value="PEPTIDYLPROLYL ISOMERASE DOMAIN AND WD REPEAT-CONTAINING PROTEIN 1"/>
    <property type="match status" value="1"/>
</dbReference>
<feature type="domain" description="PPIase cyclophilin-type" evidence="5">
    <location>
        <begin position="74"/>
        <end position="222"/>
    </location>
</feature>
<dbReference type="Gene3D" id="2.40.100.10">
    <property type="entry name" value="Cyclophilin-like"/>
    <property type="match status" value="1"/>
</dbReference>
<keyword evidence="2 3" id="KW-0413">Isomerase</keyword>
<evidence type="ECO:0000256" key="1">
    <source>
        <dbReference type="ARBA" id="ARBA00023110"/>
    </source>
</evidence>
<keyword evidence="1 3" id="KW-0697">Rotamase</keyword>